<name>A0AAV4ALF4_9GAST</name>
<keyword evidence="2" id="KW-1185">Reference proteome</keyword>
<dbReference type="Proteomes" id="UP000735302">
    <property type="component" value="Unassembled WGS sequence"/>
</dbReference>
<protein>
    <submittedName>
        <fullName evidence="1">Uncharacterized protein</fullName>
    </submittedName>
</protein>
<reference evidence="1 2" key="1">
    <citation type="journal article" date="2021" name="Elife">
        <title>Chloroplast acquisition without the gene transfer in kleptoplastic sea slugs, Plakobranchus ocellatus.</title>
        <authorList>
            <person name="Maeda T."/>
            <person name="Takahashi S."/>
            <person name="Yoshida T."/>
            <person name="Shimamura S."/>
            <person name="Takaki Y."/>
            <person name="Nagai Y."/>
            <person name="Toyoda A."/>
            <person name="Suzuki Y."/>
            <person name="Arimoto A."/>
            <person name="Ishii H."/>
            <person name="Satoh N."/>
            <person name="Nishiyama T."/>
            <person name="Hasebe M."/>
            <person name="Maruyama T."/>
            <person name="Minagawa J."/>
            <person name="Obokata J."/>
            <person name="Shigenobu S."/>
        </authorList>
    </citation>
    <scope>NUCLEOTIDE SEQUENCE [LARGE SCALE GENOMIC DNA]</scope>
</reference>
<sequence length="181" mass="20946">MALLLLRHQCRSLIVSPDWPIDARTPDSFTRSEGEVPQNARDAMIVTLCTTNKRRQIRFQQLSRNISPEYRWKQEPCKSNSDEAQSTGRACVLRIAMSHLGERSMHQISTFLQGRIKNFRVHGATFYEADEFVQFEKENVASPGTKIVNTQHPSYIIFAGERFRNPRTPLRIIDSTRLRRA</sequence>
<organism evidence="1 2">
    <name type="scientific">Plakobranchus ocellatus</name>
    <dbReference type="NCBI Taxonomy" id="259542"/>
    <lineage>
        <taxon>Eukaryota</taxon>
        <taxon>Metazoa</taxon>
        <taxon>Spiralia</taxon>
        <taxon>Lophotrochozoa</taxon>
        <taxon>Mollusca</taxon>
        <taxon>Gastropoda</taxon>
        <taxon>Heterobranchia</taxon>
        <taxon>Euthyneura</taxon>
        <taxon>Panpulmonata</taxon>
        <taxon>Sacoglossa</taxon>
        <taxon>Placobranchoidea</taxon>
        <taxon>Plakobranchidae</taxon>
        <taxon>Plakobranchus</taxon>
    </lineage>
</organism>
<evidence type="ECO:0000313" key="1">
    <source>
        <dbReference type="EMBL" id="GFO07393.1"/>
    </source>
</evidence>
<comment type="caution">
    <text evidence="1">The sequence shown here is derived from an EMBL/GenBank/DDBJ whole genome shotgun (WGS) entry which is preliminary data.</text>
</comment>
<evidence type="ECO:0000313" key="2">
    <source>
        <dbReference type="Proteomes" id="UP000735302"/>
    </source>
</evidence>
<dbReference type="AlphaFoldDB" id="A0AAV4ALF4"/>
<proteinExistence type="predicted"/>
<gene>
    <name evidence="1" type="ORF">PoB_003389800</name>
</gene>
<dbReference type="EMBL" id="BLXT01003865">
    <property type="protein sequence ID" value="GFO07393.1"/>
    <property type="molecule type" value="Genomic_DNA"/>
</dbReference>
<accession>A0AAV4ALF4</accession>